<sequence>MQRAAAATSAGCGSQKSCPSFWPSSYSCLCFVFVEAASCPLVEGLYLQETDSMLQLLCAPSKLRTDILAWICSSSYTAVICFRVQTEMAMFGQELMLCRAGDLDLIRVSYCIELF</sequence>
<dbReference type="GO" id="GO:0051225">
    <property type="term" value="P:spindle assembly"/>
    <property type="evidence" value="ECO:0007669"/>
    <property type="project" value="TreeGrafter"/>
</dbReference>
<organism evidence="1">
    <name type="scientific">Stegastes partitus</name>
    <name type="common">bicolor damselfish</name>
    <dbReference type="NCBI Taxonomy" id="144197"/>
    <lineage>
        <taxon>Eukaryota</taxon>
        <taxon>Metazoa</taxon>
        <taxon>Chordata</taxon>
        <taxon>Craniata</taxon>
        <taxon>Vertebrata</taxon>
        <taxon>Euteleostomi</taxon>
        <taxon>Actinopterygii</taxon>
        <taxon>Neopterygii</taxon>
        <taxon>Teleostei</taxon>
        <taxon>Neoteleostei</taxon>
        <taxon>Acanthomorphata</taxon>
        <taxon>Ovalentaria</taxon>
        <taxon>Pomacentridae</taxon>
        <taxon>Stegastes</taxon>
    </lineage>
</organism>
<accession>A0A3B4Z0S6</accession>
<dbReference type="PANTHER" id="PTHR14352:SF2">
    <property type="entry name" value="HAUS AUGMIN-LIKE COMPLEX SUBUNIT 7"/>
    <property type="match status" value="1"/>
</dbReference>
<name>A0A3B4Z0S6_9TELE</name>
<dbReference type="GO" id="GO:0031023">
    <property type="term" value="P:microtubule organizing center organization"/>
    <property type="evidence" value="ECO:0007669"/>
    <property type="project" value="TreeGrafter"/>
</dbReference>
<evidence type="ECO:0000313" key="1">
    <source>
        <dbReference type="Ensembl" id="ENSSPAP00000000329.1"/>
    </source>
</evidence>
<proteinExistence type="predicted"/>
<dbReference type="STRING" id="144197.ENSSPAP00000000329"/>
<dbReference type="AlphaFoldDB" id="A0A3B4Z0S6"/>
<dbReference type="GO" id="GO:0070652">
    <property type="term" value="C:HAUS complex"/>
    <property type="evidence" value="ECO:0007669"/>
    <property type="project" value="TreeGrafter"/>
</dbReference>
<dbReference type="PROSITE" id="PS51257">
    <property type="entry name" value="PROKAR_LIPOPROTEIN"/>
    <property type="match status" value="1"/>
</dbReference>
<dbReference type="Ensembl" id="ENSSPAT00000000337.1">
    <property type="protein sequence ID" value="ENSSPAP00000000329.1"/>
    <property type="gene ID" value="ENSSPAG00000000294.1"/>
</dbReference>
<dbReference type="GeneTree" id="ENSGT01120000272711"/>
<reference evidence="1" key="1">
    <citation type="submission" date="2023-09" db="UniProtKB">
        <authorList>
            <consortium name="Ensembl"/>
        </authorList>
    </citation>
    <scope>IDENTIFICATION</scope>
</reference>
<dbReference type="InterPro" id="IPR029711">
    <property type="entry name" value="Haus7-like"/>
</dbReference>
<dbReference type="GO" id="GO:0051011">
    <property type="term" value="F:microtubule minus-end binding"/>
    <property type="evidence" value="ECO:0007669"/>
    <property type="project" value="TreeGrafter"/>
</dbReference>
<protein>
    <submittedName>
        <fullName evidence="1">Uncharacterized protein</fullName>
    </submittedName>
</protein>
<dbReference type="PANTHER" id="PTHR14352">
    <property type="entry name" value="HAUS AUGMIN-LIKE COMPLEX SUBUNIT 7"/>
    <property type="match status" value="1"/>
</dbReference>